<accession>W5NLA7</accession>
<name>W5NLA7_LEPOC</name>
<dbReference type="SMART" id="SM00336">
    <property type="entry name" value="BBOX"/>
    <property type="match status" value="1"/>
</dbReference>
<dbReference type="InterPro" id="IPR017907">
    <property type="entry name" value="Znf_RING_CS"/>
</dbReference>
<dbReference type="GO" id="GO:0045087">
    <property type="term" value="P:innate immune response"/>
    <property type="evidence" value="ECO:0000318"/>
    <property type="project" value="GO_Central"/>
</dbReference>
<reference evidence="10" key="1">
    <citation type="submission" date="2011-12" db="EMBL/GenBank/DDBJ databases">
        <title>The Draft Genome of Lepisosteus oculatus.</title>
        <authorList>
            <consortium name="The Broad Institute Genome Assembly &amp; Analysis Group"/>
            <consortium name="Computational R&amp;D Group"/>
            <consortium name="and Sequencing Platform"/>
            <person name="Di Palma F."/>
            <person name="Alfoldi J."/>
            <person name="Johnson J."/>
            <person name="Berlin A."/>
            <person name="Gnerre S."/>
            <person name="Jaffe D."/>
            <person name="MacCallum I."/>
            <person name="Young S."/>
            <person name="Walker B.J."/>
            <person name="Lander E.S."/>
            <person name="Lindblad-Toh K."/>
        </authorList>
    </citation>
    <scope>NUCLEOTIDE SEQUENCE [LARGE SCALE GENOMIC DNA]</scope>
</reference>
<organism evidence="9 10">
    <name type="scientific">Lepisosteus oculatus</name>
    <name type="common">Spotted gar</name>
    <dbReference type="NCBI Taxonomy" id="7918"/>
    <lineage>
        <taxon>Eukaryota</taxon>
        <taxon>Metazoa</taxon>
        <taxon>Chordata</taxon>
        <taxon>Craniata</taxon>
        <taxon>Vertebrata</taxon>
        <taxon>Euteleostomi</taxon>
        <taxon>Actinopterygii</taxon>
        <taxon>Neopterygii</taxon>
        <taxon>Holostei</taxon>
        <taxon>Semionotiformes</taxon>
        <taxon>Lepisosteidae</taxon>
        <taxon>Lepisosteus</taxon>
    </lineage>
</organism>
<dbReference type="Pfam" id="PF15227">
    <property type="entry name" value="zf-C3HC4_4"/>
    <property type="match status" value="1"/>
</dbReference>
<feature type="domain" description="B box-type" evidence="7">
    <location>
        <begin position="156"/>
        <end position="197"/>
    </location>
</feature>
<dbReference type="InterPro" id="IPR043136">
    <property type="entry name" value="B30.2/SPRY_sf"/>
</dbReference>
<keyword evidence="3" id="KW-0862">Zinc</keyword>
<dbReference type="PROSITE" id="PS50119">
    <property type="entry name" value="ZF_BBOX"/>
    <property type="match status" value="1"/>
</dbReference>
<dbReference type="InterPro" id="IPR001841">
    <property type="entry name" value="Znf_RING"/>
</dbReference>
<evidence type="ECO:0000256" key="2">
    <source>
        <dbReference type="ARBA" id="ARBA00022771"/>
    </source>
</evidence>
<dbReference type="OMA" id="VCMSCAI"/>
<dbReference type="Gene3D" id="3.30.40.10">
    <property type="entry name" value="Zinc/RING finger domain, C3HC4 (zinc finger)"/>
    <property type="match status" value="1"/>
</dbReference>
<dbReference type="PANTHER" id="PTHR25465:SF41">
    <property type="entry name" value="E3 UBIQUITIN-PROTEIN LIGASE RNF135"/>
    <property type="match status" value="1"/>
</dbReference>
<dbReference type="InterPro" id="IPR051051">
    <property type="entry name" value="E3_ubiq-ligase_TRIM/RNF"/>
</dbReference>
<dbReference type="PROSITE" id="PS50089">
    <property type="entry name" value="ZF_RING_2"/>
    <property type="match status" value="1"/>
</dbReference>
<dbReference type="Pfam" id="PF00643">
    <property type="entry name" value="zf-B_box"/>
    <property type="match status" value="1"/>
</dbReference>
<dbReference type="SUPFAM" id="SSF57850">
    <property type="entry name" value="RING/U-box"/>
    <property type="match status" value="1"/>
</dbReference>
<dbReference type="GO" id="GO:0005737">
    <property type="term" value="C:cytoplasm"/>
    <property type="evidence" value="ECO:0000318"/>
    <property type="project" value="GO_Central"/>
</dbReference>
<dbReference type="AlphaFoldDB" id="W5NLA7"/>
<evidence type="ECO:0000259" key="8">
    <source>
        <dbReference type="PROSITE" id="PS50188"/>
    </source>
</evidence>
<evidence type="ECO:0000259" key="7">
    <source>
        <dbReference type="PROSITE" id="PS50119"/>
    </source>
</evidence>
<keyword evidence="10" id="KW-1185">Reference proteome</keyword>
<dbReference type="Gene3D" id="4.10.830.40">
    <property type="match status" value="1"/>
</dbReference>
<dbReference type="Bgee" id="ENSLOCG00000017311">
    <property type="expression patterns" value="Expressed in pharyngeal gill and 10 other cell types or tissues"/>
</dbReference>
<evidence type="ECO:0000256" key="4">
    <source>
        <dbReference type="PROSITE-ProRule" id="PRU00024"/>
    </source>
</evidence>
<evidence type="ECO:0000259" key="6">
    <source>
        <dbReference type="PROSITE" id="PS50089"/>
    </source>
</evidence>
<dbReference type="SUPFAM" id="SSF57845">
    <property type="entry name" value="B-box zinc-binding domain"/>
    <property type="match status" value="1"/>
</dbReference>
<dbReference type="PROSITE" id="PS00518">
    <property type="entry name" value="ZF_RING_1"/>
    <property type="match status" value="1"/>
</dbReference>
<feature type="coiled-coil region" evidence="5">
    <location>
        <begin position="205"/>
        <end position="264"/>
    </location>
</feature>
<dbReference type="InParanoid" id="W5NLA7"/>
<evidence type="ECO:0000313" key="9">
    <source>
        <dbReference type="Ensembl" id="ENSLOCP00000021416.1"/>
    </source>
</evidence>
<dbReference type="Proteomes" id="UP000018468">
    <property type="component" value="Unassembled WGS sequence"/>
</dbReference>
<dbReference type="Gene3D" id="3.30.160.60">
    <property type="entry name" value="Classic Zinc Finger"/>
    <property type="match status" value="1"/>
</dbReference>
<dbReference type="InterPro" id="IPR013320">
    <property type="entry name" value="ConA-like_dom_sf"/>
</dbReference>
<sequence length="536" mass="58213">ERMALSQPEEFFQEELTCPVCLQTLVDPASLPCGHSFCFTCIQAVVESKKVGGAGAAGEDGKAHSCPECRSKHSGLGALQRNVKLCNIVDRFRAADRRPGSTAVLCDMCLDGPTSALKTCLKCEISMCAAHLQPHLSTPALIRTHPLAEPTAARDLASRKCPEHGKLLEYYCYADRACACVSCAIEGPHRQHNMRSFPTARKELVKGLEGDLQEVSAKLQRSKELLAAETTRQEAARAAGAELQQKAEAQLEEAMQAAARYKAQVLGILVGEQQRQDAAFQDELRALTARAEELRGAQSAGQEALAEEEPFLFIQKFLAAERAVAAAKVMRLCQPAAHRLDTAKLVKELEGGCTQAQGELTRGLRALLTLVNPASPGGGVPAQLTFDKQTLGPDMRLSPNLKTLYHTSLNRKKALKIRRHPVLCTQSFSTGMHHWQVEVPTACGWTVGVTSKQQTDFTTNSRMELGLQCIGSQLYSVRPECMTPILGRASPSKLGVCLDTSRAALSFYDETNSQSKRELCTLQVGLSGPLFPFVTP</sequence>
<evidence type="ECO:0000256" key="1">
    <source>
        <dbReference type="ARBA" id="ARBA00022723"/>
    </source>
</evidence>
<proteinExistence type="predicted"/>
<reference evidence="9" key="2">
    <citation type="submission" date="2025-08" db="UniProtKB">
        <authorList>
            <consortium name="Ensembl"/>
        </authorList>
    </citation>
    <scope>IDENTIFICATION</scope>
</reference>
<dbReference type="GO" id="GO:0008270">
    <property type="term" value="F:zinc ion binding"/>
    <property type="evidence" value="ECO:0007669"/>
    <property type="project" value="UniProtKB-KW"/>
</dbReference>
<reference evidence="9" key="3">
    <citation type="submission" date="2025-09" db="UniProtKB">
        <authorList>
            <consortium name="Ensembl"/>
        </authorList>
    </citation>
    <scope>IDENTIFICATION</scope>
</reference>
<protein>
    <submittedName>
        <fullName evidence="9">Uncharacterized protein</fullName>
    </submittedName>
</protein>
<dbReference type="InterPro" id="IPR013083">
    <property type="entry name" value="Znf_RING/FYVE/PHD"/>
</dbReference>
<dbReference type="CDD" id="cd19769">
    <property type="entry name" value="Bbox2_TRIM16-like"/>
    <property type="match status" value="1"/>
</dbReference>
<evidence type="ECO:0000256" key="3">
    <source>
        <dbReference type="ARBA" id="ARBA00022833"/>
    </source>
</evidence>
<dbReference type="InterPro" id="IPR001870">
    <property type="entry name" value="B30.2/SPRY"/>
</dbReference>
<keyword evidence="5" id="KW-0175">Coiled coil</keyword>
<dbReference type="GeneTree" id="ENSGT01030000234583"/>
<feature type="domain" description="RING-type" evidence="6">
    <location>
        <begin position="18"/>
        <end position="70"/>
    </location>
</feature>
<dbReference type="STRING" id="7918.ENSLOCP00000021416"/>
<feature type="domain" description="B30.2/SPRY" evidence="8">
    <location>
        <begin position="364"/>
        <end position="536"/>
    </location>
</feature>
<dbReference type="PANTHER" id="PTHR25465">
    <property type="entry name" value="B-BOX DOMAIN CONTAINING"/>
    <property type="match status" value="1"/>
</dbReference>
<dbReference type="GO" id="GO:0061630">
    <property type="term" value="F:ubiquitin protein ligase activity"/>
    <property type="evidence" value="ECO:0000318"/>
    <property type="project" value="GO_Central"/>
</dbReference>
<dbReference type="InterPro" id="IPR000315">
    <property type="entry name" value="Znf_B-box"/>
</dbReference>
<evidence type="ECO:0000313" key="10">
    <source>
        <dbReference type="Proteomes" id="UP000018468"/>
    </source>
</evidence>
<dbReference type="Gene3D" id="2.60.120.920">
    <property type="match status" value="1"/>
</dbReference>
<dbReference type="HOGENOM" id="CLU_013137_0_2_1"/>
<dbReference type="PROSITE" id="PS50188">
    <property type="entry name" value="B302_SPRY"/>
    <property type="match status" value="1"/>
</dbReference>
<evidence type="ECO:0000256" key="5">
    <source>
        <dbReference type="SAM" id="Coils"/>
    </source>
</evidence>
<keyword evidence="2 4" id="KW-0863">Zinc-finger</keyword>
<dbReference type="SUPFAM" id="SSF49899">
    <property type="entry name" value="Concanavalin A-like lectins/glucanases"/>
    <property type="match status" value="1"/>
</dbReference>
<dbReference type="eggNOG" id="KOG2177">
    <property type="taxonomic scope" value="Eukaryota"/>
</dbReference>
<keyword evidence="1" id="KW-0479">Metal-binding</keyword>
<dbReference type="SMART" id="SM00184">
    <property type="entry name" value="RING"/>
    <property type="match status" value="1"/>
</dbReference>
<dbReference type="Ensembl" id="ENSLOCT00000021453.1">
    <property type="protein sequence ID" value="ENSLOCP00000021416.1"/>
    <property type="gene ID" value="ENSLOCG00000017311.1"/>
</dbReference>